<dbReference type="Gene3D" id="3.30.565.10">
    <property type="entry name" value="Histidine kinase-like ATPase, C-terminal domain"/>
    <property type="match status" value="1"/>
</dbReference>
<evidence type="ECO:0000256" key="4">
    <source>
        <dbReference type="ARBA" id="ARBA00022475"/>
    </source>
</evidence>
<protein>
    <recommendedName>
        <fullName evidence="3">histidine kinase</fullName>
        <ecNumber evidence="3">2.7.13.3</ecNumber>
    </recommendedName>
</protein>
<gene>
    <name evidence="12" type="ORF">FM071_02540</name>
</gene>
<dbReference type="InterPro" id="IPR050351">
    <property type="entry name" value="BphY/WalK/GraS-like"/>
</dbReference>
<dbReference type="GO" id="GO:0016036">
    <property type="term" value="P:cellular response to phosphate starvation"/>
    <property type="evidence" value="ECO:0007669"/>
    <property type="project" value="TreeGrafter"/>
</dbReference>
<dbReference type="Proteomes" id="UP000593580">
    <property type="component" value="Chromosome"/>
</dbReference>
<dbReference type="PANTHER" id="PTHR45453:SF2">
    <property type="entry name" value="HISTIDINE KINASE"/>
    <property type="match status" value="1"/>
</dbReference>
<dbReference type="InterPro" id="IPR005467">
    <property type="entry name" value="His_kinase_dom"/>
</dbReference>
<keyword evidence="7 12" id="KW-0418">Kinase</keyword>
<evidence type="ECO:0000256" key="5">
    <source>
        <dbReference type="ARBA" id="ARBA00022679"/>
    </source>
</evidence>
<dbReference type="KEGG" id="spal:FM071_02540"/>
<organism evidence="12 13">
    <name type="scientific">Sulfurimonas paralvinellae</name>
    <dbReference type="NCBI Taxonomy" id="317658"/>
    <lineage>
        <taxon>Bacteria</taxon>
        <taxon>Pseudomonadati</taxon>
        <taxon>Campylobacterota</taxon>
        <taxon>Epsilonproteobacteria</taxon>
        <taxon>Campylobacterales</taxon>
        <taxon>Sulfurimonadaceae</taxon>
        <taxon>Sulfurimonas</taxon>
    </lineage>
</organism>
<evidence type="ECO:0000256" key="10">
    <source>
        <dbReference type="SAM" id="Phobius"/>
    </source>
</evidence>
<proteinExistence type="predicted"/>
<dbReference type="InterPro" id="IPR003594">
    <property type="entry name" value="HATPase_dom"/>
</dbReference>
<keyword evidence="5" id="KW-0808">Transferase</keyword>
<keyword evidence="13" id="KW-1185">Reference proteome</keyword>
<dbReference type="PROSITE" id="PS50109">
    <property type="entry name" value="HIS_KIN"/>
    <property type="match status" value="1"/>
</dbReference>
<dbReference type="GO" id="GO:0004721">
    <property type="term" value="F:phosphoprotein phosphatase activity"/>
    <property type="evidence" value="ECO:0007669"/>
    <property type="project" value="TreeGrafter"/>
</dbReference>
<dbReference type="InterPro" id="IPR003661">
    <property type="entry name" value="HisK_dim/P_dom"/>
</dbReference>
<feature type="transmembrane region" description="Helical" evidence="10">
    <location>
        <begin position="37"/>
        <end position="59"/>
    </location>
</feature>
<evidence type="ECO:0000256" key="3">
    <source>
        <dbReference type="ARBA" id="ARBA00012438"/>
    </source>
</evidence>
<evidence type="ECO:0000256" key="7">
    <source>
        <dbReference type="ARBA" id="ARBA00022777"/>
    </source>
</evidence>
<feature type="transmembrane region" description="Helical" evidence="10">
    <location>
        <begin position="7"/>
        <end position="25"/>
    </location>
</feature>
<keyword evidence="4" id="KW-1003">Cell membrane</keyword>
<dbReference type="PANTHER" id="PTHR45453">
    <property type="entry name" value="PHOSPHATE REGULON SENSOR PROTEIN PHOR"/>
    <property type="match status" value="1"/>
</dbReference>
<comment type="catalytic activity">
    <reaction evidence="1">
        <text>ATP + protein L-histidine = ADP + protein N-phospho-L-histidine.</text>
        <dbReference type="EC" id="2.7.13.3"/>
    </reaction>
</comment>
<dbReference type="InterPro" id="IPR036890">
    <property type="entry name" value="HATPase_C_sf"/>
</dbReference>
<feature type="domain" description="Histidine kinase" evidence="11">
    <location>
        <begin position="75"/>
        <end position="277"/>
    </location>
</feature>
<name>A0A7M1B8Z5_9BACT</name>
<evidence type="ECO:0000256" key="2">
    <source>
        <dbReference type="ARBA" id="ARBA00004651"/>
    </source>
</evidence>
<dbReference type="AlphaFoldDB" id="A0A7M1B8Z5"/>
<evidence type="ECO:0000256" key="1">
    <source>
        <dbReference type="ARBA" id="ARBA00000085"/>
    </source>
</evidence>
<dbReference type="SUPFAM" id="SSF47384">
    <property type="entry name" value="Homodimeric domain of signal transducing histidine kinase"/>
    <property type="match status" value="1"/>
</dbReference>
<keyword evidence="8 10" id="KW-1133">Transmembrane helix</keyword>
<dbReference type="EMBL" id="CP041406">
    <property type="protein sequence ID" value="QOP45222.1"/>
    <property type="molecule type" value="Genomic_DNA"/>
</dbReference>
<dbReference type="GO" id="GO:0005886">
    <property type="term" value="C:plasma membrane"/>
    <property type="evidence" value="ECO:0007669"/>
    <property type="project" value="UniProtKB-SubCell"/>
</dbReference>
<sequence length="277" mass="32281">MFRNLRINIIVFYVLTVTAFLSVLYYALEIIELKNHFLLLVVLLSLVVLSAVFISKLAVDPLQEYVRNLQSLSKETLHELNLPISTITTNTQMLQRNLKDEKNVKRAARIESACEMLQQRYNELDYIIKMQTKQEIKEHFSLDELVTKRVAFLQKIYPHIKFTLVLSKQELYLDKIGLSKVIDNLIDNGVKYSQDSKNIDITIEKNRLLIRDYGIGMNEVELLAIFDNYYQINSEMKGFGIGLNMVKRFCDENNIELIFDSVPDKGTTVQLKFKQEQ</sequence>
<evidence type="ECO:0000256" key="6">
    <source>
        <dbReference type="ARBA" id="ARBA00022692"/>
    </source>
</evidence>
<comment type="subcellular location">
    <subcellularLocation>
        <location evidence="2">Cell membrane</location>
        <topology evidence="2">Multi-pass membrane protein</topology>
    </subcellularLocation>
</comment>
<dbReference type="EC" id="2.7.13.3" evidence="3"/>
<dbReference type="Pfam" id="PF02518">
    <property type="entry name" value="HATPase_c"/>
    <property type="match status" value="1"/>
</dbReference>
<evidence type="ECO:0000256" key="9">
    <source>
        <dbReference type="ARBA" id="ARBA00023136"/>
    </source>
</evidence>
<evidence type="ECO:0000259" key="11">
    <source>
        <dbReference type="PROSITE" id="PS50109"/>
    </source>
</evidence>
<reference evidence="12 13" key="1">
    <citation type="submission" date="2019-07" db="EMBL/GenBank/DDBJ databases">
        <title>Sulfurimonas paralvinellae sp. nov., a novel mesophilic, hydrogen- and sulfur-oxidizing chemolithoautotroph within the Epsilonproteo- bacteria isolated from a deep-sea hydrothermal vent polychaete nest, reclassification of Thiomicrospira denitrificans as Sulfurimonas denitrificans comb. nov. and emended description of the genus Sulfurimonas.</title>
        <authorList>
            <person name="Wang S."/>
            <person name="Jiang L."/>
            <person name="Shao Z."/>
        </authorList>
    </citation>
    <scope>NUCLEOTIDE SEQUENCE [LARGE SCALE GENOMIC DNA]</scope>
    <source>
        <strain evidence="12 13">GO25</strain>
    </source>
</reference>
<evidence type="ECO:0000313" key="12">
    <source>
        <dbReference type="EMBL" id="QOP45222.1"/>
    </source>
</evidence>
<accession>A0A7M1B8Z5</accession>
<evidence type="ECO:0000313" key="13">
    <source>
        <dbReference type="Proteomes" id="UP000593580"/>
    </source>
</evidence>
<dbReference type="CDD" id="cd00082">
    <property type="entry name" value="HisKA"/>
    <property type="match status" value="1"/>
</dbReference>
<dbReference type="InterPro" id="IPR036097">
    <property type="entry name" value="HisK_dim/P_sf"/>
</dbReference>
<dbReference type="SUPFAM" id="SSF55874">
    <property type="entry name" value="ATPase domain of HSP90 chaperone/DNA topoisomerase II/histidine kinase"/>
    <property type="match status" value="1"/>
</dbReference>
<dbReference type="RefSeq" id="WP_193111473.1">
    <property type="nucleotide sequence ID" value="NZ_CP041406.1"/>
</dbReference>
<evidence type="ECO:0000256" key="8">
    <source>
        <dbReference type="ARBA" id="ARBA00022989"/>
    </source>
</evidence>
<keyword evidence="6 10" id="KW-0812">Transmembrane</keyword>
<dbReference type="SMART" id="SM00387">
    <property type="entry name" value="HATPase_c"/>
    <property type="match status" value="1"/>
</dbReference>
<dbReference type="GO" id="GO:0000155">
    <property type="term" value="F:phosphorelay sensor kinase activity"/>
    <property type="evidence" value="ECO:0007669"/>
    <property type="project" value="InterPro"/>
</dbReference>
<keyword evidence="9 10" id="KW-0472">Membrane</keyword>